<organism evidence="1">
    <name type="scientific">Zea mays</name>
    <name type="common">Maize</name>
    <dbReference type="NCBI Taxonomy" id="4577"/>
    <lineage>
        <taxon>Eukaryota</taxon>
        <taxon>Viridiplantae</taxon>
        <taxon>Streptophyta</taxon>
        <taxon>Embryophyta</taxon>
        <taxon>Tracheophyta</taxon>
        <taxon>Spermatophyta</taxon>
        <taxon>Magnoliopsida</taxon>
        <taxon>Liliopsida</taxon>
        <taxon>Poales</taxon>
        <taxon>Poaceae</taxon>
        <taxon>PACMAD clade</taxon>
        <taxon>Panicoideae</taxon>
        <taxon>Andropogonodae</taxon>
        <taxon>Andropogoneae</taxon>
        <taxon>Tripsacinae</taxon>
        <taxon>Zea</taxon>
    </lineage>
</organism>
<dbReference type="AlphaFoldDB" id="A0A1D6PN03"/>
<accession>A0A1D6PN03</accession>
<sequence length="77" mass="8940">MLCRFGYVVTSIHISQWTYHWSNFFVFQIDYLVSILMFCLPIPHFLFSGSGHCQKQCTTVCGSFKGKPPHRLYCQGT</sequence>
<protein>
    <submittedName>
        <fullName evidence="1">UPF0161 protein</fullName>
    </submittedName>
</protein>
<proteinExistence type="predicted"/>
<reference evidence="1" key="1">
    <citation type="submission" date="2015-12" db="EMBL/GenBank/DDBJ databases">
        <title>Update maize B73 reference genome by single molecule sequencing technologies.</title>
        <authorList>
            <consortium name="Maize Genome Sequencing Project"/>
            <person name="Ware D."/>
        </authorList>
    </citation>
    <scope>NUCLEOTIDE SEQUENCE</scope>
    <source>
        <tissue evidence="1">Seedling</tissue>
    </source>
</reference>
<dbReference type="EMBL" id="CM000780">
    <property type="protein sequence ID" value="AQK48242.1"/>
    <property type="molecule type" value="Genomic_DNA"/>
</dbReference>
<gene>
    <name evidence="1" type="ORF">ZEAMMB73_Zm00001d048599</name>
</gene>
<evidence type="ECO:0000313" key="1">
    <source>
        <dbReference type="EMBL" id="AQK48242.1"/>
    </source>
</evidence>
<name>A0A1D6PN03_MAIZE</name>